<dbReference type="EMBL" id="AGDW01000007">
    <property type="protein sequence ID" value="EMB33411.1"/>
    <property type="molecule type" value="Genomic_DNA"/>
</dbReference>
<dbReference type="HOGENOM" id="CLU_2756618_0_0_12"/>
<comment type="caution">
    <text evidence="1">The sequence shown here is derived from an EMBL/GenBank/DDBJ whole genome shotgun (WGS) entry which is preliminary data.</text>
</comment>
<reference evidence="1" key="1">
    <citation type="submission" date="2012-01" db="EMBL/GenBank/DDBJ databases">
        <title>The Genome Sequence of Treponema denticola H1-T.</title>
        <authorList>
            <consortium name="The Broad Institute Genome Sequencing Platform"/>
            <person name="Earl A."/>
            <person name="Ward D."/>
            <person name="Feldgarden M."/>
            <person name="Gevers D."/>
            <person name="Blanton J.M."/>
            <person name="Fenno C.J."/>
            <person name="Baranova O.V."/>
            <person name="Mathney J."/>
            <person name="Dewhirst F.E."/>
            <person name="Izard J."/>
            <person name="Young S.K."/>
            <person name="Zeng Q."/>
            <person name="Gargeya S."/>
            <person name="Fitzgerald M."/>
            <person name="Haas B."/>
            <person name="Abouelleil A."/>
            <person name="Alvarado L."/>
            <person name="Arachchi H.M."/>
            <person name="Berlin A."/>
            <person name="Chapman S.B."/>
            <person name="Gearin G."/>
            <person name="Goldberg J."/>
            <person name="Griggs A."/>
            <person name="Gujja S."/>
            <person name="Hansen M."/>
            <person name="Heiman D."/>
            <person name="Howarth C."/>
            <person name="Larimer J."/>
            <person name="Lui A."/>
            <person name="MacDonald P.J.P."/>
            <person name="McCowen C."/>
            <person name="Montmayeur A."/>
            <person name="Murphy C."/>
            <person name="Neiman D."/>
            <person name="Pearson M."/>
            <person name="Priest M."/>
            <person name="Roberts A."/>
            <person name="Saif S."/>
            <person name="Shea T."/>
            <person name="Sisk P."/>
            <person name="Stolte C."/>
            <person name="Sykes S."/>
            <person name="Wortman J."/>
            <person name="Nusbaum C."/>
            <person name="Birren B."/>
        </authorList>
    </citation>
    <scope>NUCLEOTIDE SEQUENCE [LARGE SCALE GENOMIC DNA]</scope>
    <source>
        <strain evidence="1">H1-T</strain>
    </source>
</reference>
<proteinExistence type="predicted"/>
<protein>
    <submittedName>
        <fullName evidence="1">Uncharacterized protein</fullName>
    </submittedName>
</protein>
<dbReference type="GeneID" id="2739475"/>
<name>M2BCB7_TREDN</name>
<sequence>MIVKIKIQKFLSFAIFIFLSSIVTASLFAGEKVYLEIKIDGEEIGKWVELEYHKDGKTLKKDTCYWYERR</sequence>
<gene>
    <name evidence="1" type="ORF">HMPREF9725_00412</name>
</gene>
<dbReference type="Proteomes" id="UP000011708">
    <property type="component" value="Chromosome"/>
</dbReference>
<dbReference type="PATRIC" id="fig|999431.4.peg.427"/>
<dbReference type="RefSeq" id="WP_002681407.1">
    <property type="nucleotide sequence ID" value="NZ_CM001794.1"/>
</dbReference>
<accession>M2BCB7</accession>
<evidence type="ECO:0000313" key="1">
    <source>
        <dbReference type="EMBL" id="EMB33411.1"/>
    </source>
</evidence>
<organism evidence="1">
    <name type="scientific">Treponema denticola H1-T</name>
    <dbReference type="NCBI Taxonomy" id="999431"/>
    <lineage>
        <taxon>Bacteria</taxon>
        <taxon>Pseudomonadati</taxon>
        <taxon>Spirochaetota</taxon>
        <taxon>Spirochaetia</taxon>
        <taxon>Spirochaetales</taxon>
        <taxon>Treponemataceae</taxon>
        <taxon>Treponema</taxon>
    </lineage>
</organism>
<dbReference type="AlphaFoldDB" id="M2BCB7"/>